<keyword evidence="2" id="KW-0378">Hydrolase</keyword>
<dbReference type="RefSeq" id="WP_219053303.1">
    <property type="nucleotide sequence ID" value="NZ_JAHWDP010000005.1"/>
</dbReference>
<keyword evidence="5" id="KW-0732">Signal</keyword>
<proteinExistence type="predicted"/>
<evidence type="ECO:0000313" key="7">
    <source>
        <dbReference type="Proteomes" id="UP001138686"/>
    </source>
</evidence>
<dbReference type="AlphaFoldDB" id="A0A9X1JZS8"/>
<feature type="active site" description="Phosphoserine intermediate" evidence="3">
    <location>
        <position position="81"/>
    </location>
</feature>
<feature type="binding site" evidence="4">
    <location>
        <position position="247"/>
    </location>
    <ligand>
        <name>Mg(2+)</name>
        <dbReference type="ChEBI" id="CHEBI:18420"/>
    </ligand>
</feature>
<dbReference type="PANTHER" id="PTHR11596">
    <property type="entry name" value="ALKALINE PHOSPHATASE"/>
    <property type="match status" value="1"/>
</dbReference>
<keyword evidence="4" id="KW-0460">Magnesium</keyword>
<dbReference type="EMBL" id="JAHWDP010000005">
    <property type="protein sequence ID" value="MBW2938777.1"/>
    <property type="molecule type" value="Genomic_DNA"/>
</dbReference>
<comment type="caution">
    <text evidence="6">The sequence shown here is derived from an EMBL/GenBank/DDBJ whole genome shotgun (WGS) entry which is preliminary data.</text>
</comment>
<name>A0A9X1JZS8_9FLAO</name>
<dbReference type="CDD" id="cd16012">
    <property type="entry name" value="ALP"/>
    <property type="match status" value="1"/>
</dbReference>
<dbReference type="GO" id="GO:0046872">
    <property type="term" value="F:metal ion binding"/>
    <property type="evidence" value="ECO:0007669"/>
    <property type="project" value="UniProtKB-KW"/>
</dbReference>
<evidence type="ECO:0000256" key="4">
    <source>
        <dbReference type="PIRSR" id="PIRSR601952-2"/>
    </source>
</evidence>
<feature type="binding site" evidence="4">
    <location>
        <position position="256"/>
    </location>
    <ligand>
        <name>Zn(2+)</name>
        <dbReference type="ChEBI" id="CHEBI:29105"/>
        <label>2</label>
    </ligand>
</feature>
<dbReference type="InterPro" id="IPR018299">
    <property type="entry name" value="Alkaline_phosphatase_AS"/>
</dbReference>
<gene>
    <name evidence="6" type="ORF">KXJ69_11700</name>
</gene>
<keyword evidence="1 4" id="KW-0479">Metal-binding</keyword>
<dbReference type="PROSITE" id="PS00123">
    <property type="entry name" value="ALKALINE_PHOSPHATASE"/>
    <property type="match status" value="1"/>
</dbReference>
<feature type="signal peptide" evidence="5">
    <location>
        <begin position="1"/>
        <end position="22"/>
    </location>
</feature>
<feature type="binding site" evidence="4">
    <location>
        <position position="295"/>
    </location>
    <ligand>
        <name>Zn(2+)</name>
        <dbReference type="ChEBI" id="CHEBI:29105"/>
        <label>2</label>
    </ligand>
</feature>
<feature type="binding site" evidence="4">
    <location>
        <position position="132"/>
    </location>
    <ligand>
        <name>Mg(2+)</name>
        <dbReference type="ChEBI" id="CHEBI:18420"/>
    </ligand>
</feature>
<sequence length="357" mass="38612">MKPHYLVILCLVFSSISIDLIAQTSSQPKKVKNIIFVEGDGTGLSQVSAAQYFKDGPSNYDRFPVIGLIKTSASSDLVTDSAASATAFASGKKTYNGAIGVTPDSIPIPTLIEIVSKKGWQTGIVVTSTITHATPACFYAHVDDRNKHEEIASFLPVSDVDFFAGAGLKYFNKRKDGKNLLKTFEENGFIIETESLRDFESAEKLGFLLAPTSMPTMLEGRGNFLQEASKLALKRLTNTNGFFLMVEGSQVDWGGHDNDADYLIAELIDLDNTLGDILDFAEADGETLVVVTGDHETGGFTLAAKDGDYNTIVPTFSTKNHSATMVPVFAFGPGAENFGGIYENTEIFHKIMALLSE</sequence>
<feature type="binding site" evidence="4">
    <location>
        <position position="134"/>
    </location>
    <ligand>
        <name>Mg(2+)</name>
        <dbReference type="ChEBI" id="CHEBI:18420"/>
    </ligand>
</feature>
<dbReference type="PANTHER" id="PTHR11596:SF5">
    <property type="entry name" value="ALKALINE PHOSPHATASE"/>
    <property type="match status" value="1"/>
</dbReference>
<comment type="cofactor">
    <cofactor evidence="4">
        <name>Zn(2+)</name>
        <dbReference type="ChEBI" id="CHEBI:29105"/>
    </cofactor>
    <text evidence="4">Binds 2 Zn(2+) ions.</text>
</comment>
<organism evidence="6 7">
    <name type="scientific">Halomarinibacterium sedimenti</name>
    <dbReference type="NCBI Taxonomy" id="2857106"/>
    <lineage>
        <taxon>Bacteria</taxon>
        <taxon>Pseudomonadati</taxon>
        <taxon>Bacteroidota</taxon>
        <taxon>Flavobacteriia</taxon>
        <taxon>Flavobacteriales</taxon>
        <taxon>Flavobacteriaceae</taxon>
        <taxon>Halomarinibacterium</taxon>
    </lineage>
</organism>
<feature type="binding site" evidence="4">
    <location>
        <position position="252"/>
    </location>
    <ligand>
        <name>Zn(2+)</name>
        <dbReference type="ChEBI" id="CHEBI:29105"/>
        <label>2</label>
    </ligand>
</feature>
<keyword evidence="4" id="KW-0862">Zinc</keyword>
<dbReference type="GO" id="GO:0004035">
    <property type="term" value="F:alkaline phosphatase activity"/>
    <property type="evidence" value="ECO:0007669"/>
    <property type="project" value="TreeGrafter"/>
</dbReference>
<feature type="binding site" evidence="4">
    <location>
        <position position="294"/>
    </location>
    <ligand>
        <name>Zn(2+)</name>
        <dbReference type="ChEBI" id="CHEBI:29105"/>
        <label>2</label>
    </ligand>
</feature>
<accession>A0A9X1JZS8</accession>
<evidence type="ECO:0000313" key="6">
    <source>
        <dbReference type="EMBL" id="MBW2938777.1"/>
    </source>
</evidence>
<dbReference type="SMART" id="SM00098">
    <property type="entry name" value="alkPPc"/>
    <property type="match status" value="1"/>
</dbReference>
<feature type="binding site" evidence="4">
    <location>
        <position position="40"/>
    </location>
    <ligand>
        <name>Zn(2+)</name>
        <dbReference type="ChEBI" id="CHEBI:29105"/>
        <label>2</label>
    </ligand>
</feature>
<protein>
    <submittedName>
        <fullName evidence="6">Alkaline phosphatase</fullName>
    </submittedName>
</protein>
<comment type="cofactor">
    <cofactor evidence="4">
        <name>Mg(2+)</name>
        <dbReference type="ChEBI" id="CHEBI:18420"/>
    </cofactor>
    <text evidence="4">Binds 1 Mg(2+) ion.</text>
</comment>
<dbReference type="InterPro" id="IPR001952">
    <property type="entry name" value="Alkaline_phosphatase"/>
</dbReference>
<dbReference type="Proteomes" id="UP001138686">
    <property type="component" value="Unassembled WGS sequence"/>
</dbReference>
<feature type="chain" id="PRO_5040742813" evidence="5">
    <location>
        <begin position="23"/>
        <end position="357"/>
    </location>
</feature>
<feature type="binding site" evidence="4">
    <location>
        <position position="40"/>
    </location>
    <ligand>
        <name>Mg(2+)</name>
        <dbReference type="ChEBI" id="CHEBI:18420"/>
    </ligand>
</feature>
<reference evidence="6" key="1">
    <citation type="submission" date="2021-07" db="EMBL/GenBank/DDBJ databases">
        <title>Aureisphaera sp. CAU 1614 isolated from sea sediment.</title>
        <authorList>
            <person name="Kim W."/>
        </authorList>
    </citation>
    <scope>NUCLEOTIDE SEQUENCE</scope>
    <source>
        <strain evidence="6">CAU 1614</strain>
    </source>
</reference>
<evidence type="ECO:0000256" key="5">
    <source>
        <dbReference type="SAM" id="SignalP"/>
    </source>
</evidence>
<evidence type="ECO:0000256" key="3">
    <source>
        <dbReference type="PIRSR" id="PIRSR601952-1"/>
    </source>
</evidence>
<keyword evidence="7" id="KW-1185">Reference proteome</keyword>
<evidence type="ECO:0000256" key="1">
    <source>
        <dbReference type="ARBA" id="ARBA00022723"/>
    </source>
</evidence>
<dbReference type="Pfam" id="PF00245">
    <property type="entry name" value="Alk_phosphatase"/>
    <property type="match status" value="1"/>
</dbReference>
<evidence type="ECO:0000256" key="2">
    <source>
        <dbReference type="ARBA" id="ARBA00022801"/>
    </source>
</evidence>